<comment type="caution">
    <text evidence="3">The sequence shown here is derived from an EMBL/GenBank/DDBJ whole genome shotgun (WGS) entry which is preliminary data.</text>
</comment>
<accession>A0ABV3DB85</accession>
<dbReference type="InterPro" id="IPR000253">
    <property type="entry name" value="FHA_dom"/>
</dbReference>
<feature type="compositionally biased region" description="Basic and acidic residues" evidence="1">
    <location>
        <begin position="30"/>
        <end position="39"/>
    </location>
</feature>
<dbReference type="RefSeq" id="WP_358349788.1">
    <property type="nucleotide sequence ID" value="NZ_JBEZFP010000010.1"/>
</dbReference>
<evidence type="ECO:0000256" key="1">
    <source>
        <dbReference type="SAM" id="MobiDB-lite"/>
    </source>
</evidence>
<evidence type="ECO:0000259" key="2">
    <source>
        <dbReference type="PROSITE" id="PS50006"/>
    </source>
</evidence>
<feature type="domain" description="FHA" evidence="2">
    <location>
        <begin position="53"/>
        <end position="91"/>
    </location>
</feature>
<name>A0ABV3DB85_9ACTN</name>
<dbReference type="Proteomes" id="UP001551482">
    <property type="component" value="Unassembled WGS sequence"/>
</dbReference>
<gene>
    <name evidence="3" type="ORF">AB0C36_05830</name>
</gene>
<protein>
    <recommendedName>
        <fullName evidence="2">FHA domain-containing protein</fullName>
    </recommendedName>
</protein>
<dbReference type="PROSITE" id="PS50006">
    <property type="entry name" value="FHA_DOMAIN"/>
    <property type="match status" value="1"/>
</dbReference>
<organism evidence="3 4">
    <name type="scientific">Streptodolium elevatio</name>
    <dbReference type="NCBI Taxonomy" id="3157996"/>
    <lineage>
        <taxon>Bacteria</taxon>
        <taxon>Bacillati</taxon>
        <taxon>Actinomycetota</taxon>
        <taxon>Actinomycetes</taxon>
        <taxon>Kitasatosporales</taxon>
        <taxon>Streptomycetaceae</taxon>
        <taxon>Streptodolium</taxon>
    </lineage>
</organism>
<proteinExistence type="predicted"/>
<evidence type="ECO:0000313" key="4">
    <source>
        <dbReference type="Proteomes" id="UP001551482"/>
    </source>
</evidence>
<reference evidence="3 4" key="1">
    <citation type="submission" date="2024-06" db="EMBL/GenBank/DDBJ databases">
        <title>The Natural Products Discovery Center: Release of the First 8490 Sequenced Strains for Exploring Actinobacteria Biosynthetic Diversity.</title>
        <authorList>
            <person name="Kalkreuter E."/>
            <person name="Kautsar S.A."/>
            <person name="Yang D."/>
            <person name="Bader C.D."/>
            <person name="Teijaro C.N."/>
            <person name="Fluegel L."/>
            <person name="Davis C.M."/>
            <person name="Simpson J.R."/>
            <person name="Lauterbach L."/>
            <person name="Steele A.D."/>
            <person name="Gui C."/>
            <person name="Meng S."/>
            <person name="Li G."/>
            <person name="Viehrig K."/>
            <person name="Ye F."/>
            <person name="Su P."/>
            <person name="Kiefer A.F."/>
            <person name="Nichols A."/>
            <person name="Cepeda A.J."/>
            <person name="Yan W."/>
            <person name="Fan B."/>
            <person name="Jiang Y."/>
            <person name="Adhikari A."/>
            <person name="Zheng C.-J."/>
            <person name="Schuster L."/>
            <person name="Cowan T.M."/>
            <person name="Smanski M.J."/>
            <person name="Chevrette M.G."/>
            <person name="De Carvalho L.P.S."/>
            <person name="Shen B."/>
        </authorList>
    </citation>
    <scope>NUCLEOTIDE SEQUENCE [LARGE SCALE GENOMIC DNA]</scope>
    <source>
        <strain evidence="3 4">NPDC048946</strain>
    </source>
</reference>
<evidence type="ECO:0000313" key="3">
    <source>
        <dbReference type="EMBL" id="MEU8133010.1"/>
    </source>
</evidence>
<dbReference type="EMBL" id="JBEZFP010000010">
    <property type="protein sequence ID" value="MEU8133010.1"/>
    <property type="molecule type" value="Genomic_DNA"/>
</dbReference>
<keyword evidence="4" id="KW-1185">Reference proteome</keyword>
<sequence length="291" mass="32373">MVHEEPPQGAETGRMAMLELVLQAATSDDADLRDQELPRSRTVKMPSEPGQRLGVGRDPSRCALATPKDWRFVSRVHLEFVFTDEKRWTVEWLQGSHTRPVALVQIDREGVSEPVPYGATLPLGGQRAGRIVISDLARRRRVIVEWRLSLPQLAGDEPTEPDVGVPETQDVAPFVLQNRLSDTEIEVLTAMSCDWIHGRQVKRAKSTRELCELLHLSAATVERCKTKLRREFYSSGLCPELNELLGPNYLDTVRHVHGGWDLIAQTAVTHGIAGRGPCPCGGQPPRRTTGT</sequence>
<feature type="region of interest" description="Disordered" evidence="1">
    <location>
        <begin position="29"/>
        <end position="59"/>
    </location>
</feature>